<sequence>MVCLGRARISLVCLGFSLLLGCNLSFWPSPPLSAAAARYTLDSWNPQYCKVVEFYGFYQPEGADTRQAYVLLSNPQDPGAKPVISVAQFQLLTRPDGSQQWFLTSLMSHAAGLTRRQGWDNLLIPVKAKTLREVE</sequence>
<protein>
    <recommendedName>
        <fullName evidence="2">Lipoprotein</fullName>
    </recommendedName>
</protein>
<gene>
    <name evidence="1" type="ORF">ENW96_14890</name>
</gene>
<accession>A0A7C3V0S7</accession>
<proteinExistence type="predicted"/>
<dbReference type="EMBL" id="DTMF01000360">
    <property type="protein sequence ID" value="HGF35643.1"/>
    <property type="molecule type" value="Genomic_DNA"/>
</dbReference>
<organism evidence="1">
    <name type="scientific">Desulfobacca acetoxidans</name>
    <dbReference type="NCBI Taxonomy" id="60893"/>
    <lineage>
        <taxon>Bacteria</taxon>
        <taxon>Pseudomonadati</taxon>
        <taxon>Thermodesulfobacteriota</taxon>
        <taxon>Desulfobaccia</taxon>
        <taxon>Desulfobaccales</taxon>
        <taxon>Desulfobaccaceae</taxon>
        <taxon>Desulfobacca</taxon>
    </lineage>
</organism>
<name>A0A7C3V0S7_9BACT</name>
<comment type="caution">
    <text evidence="1">The sequence shown here is derived from an EMBL/GenBank/DDBJ whole genome shotgun (WGS) entry which is preliminary data.</text>
</comment>
<dbReference type="PROSITE" id="PS51257">
    <property type="entry name" value="PROKAR_LIPOPROTEIN"/>
    <property type="match status" value="1"/>
</dbReference>
<evidence type="ECO:0008006" key="2">
    <source>
        <dbReference type="Google" id="ProtNLM"/>
    </source>
</evidence>
<reference evidence="1" key="1">
    <citation type="journal article" date="2020" name="mSystems">
        <title>Genome- and Community-Level Interaction Insights into Carbon Utilization and Element Cycling Functions of Hydrothermarchaeota in Hydrothermal Sediment.</title>
        <authorList>
            <person name="Zhou Z."/>
            <person name="Liu Y."/>
            <person name="Xu W."/>
            <person name="Pan J."/>
            <person name="Luo Z.H."/>
            <person name="Li M."/>
        </authorList>
    </citation>
    <scope>NUCLEOTIDE SEQUENCE [LARGE SCALE GENOMIC DNA]</scope>
    <source>
        <strain evidence="1">SpSt-897</strain>
    </source>
</reference>
<evidence type="ECO:0000313" key="1">
    <source>
        <dbReference type="EMBL" id="HGF35643.1"/>
    </source>
</evidence>
<dbReference type="AlphaFoldDB" id="A0A7C3V0S7"/>